<protein>
    <recommendedName>
        <fullName evidence="4">ATP dependent DNA ligase-like protein</fullName>
    </recommendedName>
</protein>
<evidence type="ECO:0000256" key="1">
    <source>
        <dbReference type="SAM" id="MobiDB-lite"/>
    </source>
</evidence>
<dbReference type="Gene3D" id="3.30.470.30">
    <property type="entry name" value="DNA ligase/mRNA capping enzyme"/>
    <property type="match status" value="1"/>
</dbReference>
<sequence>MTFVAFDVLALDSESVTGRPWEERRRPLEDLGLDAHPRLTTSPWLDGVEPAAALELAEDHGLEGCRPSVTTARVRRSRAGRGRRGEVAPDRNRLPQTAGLGGDGVGAPADGR</sequence>
<dbReference type="SUPFAM" id="SSF56091">
    <property type="entry name" value="DNA ligase/mRNA capping enzyme, catalytic domain"/>
    <property type="match status" value="1"/>
</dbReference>
<gene>
    <name evidence="2" type="ORF">WCD41_02070</name>
</gene>
<dbReference type="Proteomes" id="UP001370100">
    <property type="component" value="Unassembled WGS sequence"/>
</dbReference>
<feature type="compositionally biased region" description="Basic and acidic residues" evidence="1">
    <location>
        <begin position="83"/>
        <end position="93"/>
    </location>
</feature>
<keyword evidence="3" id="KW-1185">Reference proteome</keyword>
<name>A0ABU8MYN5_9PSEU</name>
<dbReference type="RefSeq" id="WP_337711714.1">
    <property type="nucleotide sequence ID" value="NZ_JBBEGL010000001.1"/>
</dbReference>
<accession>A0ABU8MYN5</accession>
<feature type="region of interest" description="Disordered" evidence="1">
    <location>
        <begin position="72"/>
        <end position="112"/>
    </location>
</feature>
<comment type="caution">
    <text evidence="2">The sequence shown here is derived from an EMBL/GenBank/DDBJ whole genome shotgun (WGS) entry which is preliminary data.</text>
</comment>
<feature type="compositionally biased region" description="Basic residues" evidence="1">
    <location>
        <begin position="73"/>
        <end position="82"/>
    </location>
</feature>
<dbReference type="Gene3D" id="3.30.1490.70">
    <property type="match status" value="1"/>
</dbReference>
<organism evidence="2 3">
    <name type="scientific">Actinomycetospora aeridis</name>
    <dbReference type="NCBI Taxonomy" id="3129231"/>
    <lineage>
        <taxon>Bacteria</taxon>
        <taxon>Bacillati</taxon>
        <taxon>Actinomycetota</taxon>
        <taxon>Actinomycetes</taxon>
        <taxon>Pseudonocardiales</taxon>
        <taxon>Pseudonocardiaceae</taxon>
        <taxon>Actinomycetospora</taxon>
    </lineage>
</organism>
<dbReference type="EMBL" id="JBBEGL010000001">
    <property type="protein sequence ID" value="MEJ2885222.1"/>
    <property type="molecule type" value="Genomic_DNA"/>
</dbReference>
<reference evidence="2 3" key="1">
    <citation type="submission" date="2024-03" db="EMBL/GenBank/DDBJ databases">
        <title>Actinomycetospora sp. OC33-EN06, a novel actinomycete isolated from wild orchid (Aerides multiflora).</title>
        <authorList>
            <person name="Suriyachadkun C."/>
        </authorList>
    </citation>
    <scope>NUCLEOTIDE SEQUENCE [LARGE SCALE GENOMIC DNA]</scope>
    <source>
        <strain evidence="2 3">OC33-EN06</strain>
    </source>
</reference>
<evidence type="ECO:0000313" key="2">
    <source>
        <dbReference type="EMBL" id="MEJ2885222.1"/>
    </source>
</evidence>
<proteinExistence type="predicted"/>
<evidence type="ECO:0000313" key="3">
    <source>
        <dbReference type="Proteomes" id="UP001370100"/>
    </source>
</evidence>
<evidence type="ECO:0008006" key="4">
    <source>
        <dbReference type="Google" id="ProtNLM"/>
    </source>
</evidence>